<evidence type="ECO:0000313" key="13">
    <source>
        <dbReference type="EMBL" id="APC97658.1"/>
    </source>
</evidence>
<feature type="transmembrane region" description="Helical" evidence="12">
    <location>
        <begin position="31"/>
        <end position="56"/>
    </location>
</feature>
<protein>
    <recommendedName>
        <fullName evidence="12">Fluoride-specific ion channel FluC</fullName>
    </recommendedName>
</protein>
<comment type="function">
    <text evidence="12">Fluoride-specific ion channel. Important for reducing fluoride concentration in the cell, thus reducing its toxicity.</text>
</comment>
<keyword evidence="12" id="KW-0479">Metal-binding</keyword>
<evidence type="ECO:0000256" key="7">
    <source>
        <dbReference type="ARBA" id="ARBA00023065"/>
    </source>
</evidence>
<dbReference type="STRING" id="1542390.KX01_532"/>
<keyword evidence="14" id="KW-1185">Reference proteome</keyword>
<evidence type="ECO:0000256" key="4">
    <source>
        <dbReference type="ARBA" id="ARBA00022692"/>
    </source>
</evidence>
<organism evidence="13 14">
    <name type="scientific">Francisella frigiditurris</name>
    <dbReference type="NCBI Taxonomy" id="1542390"/>
    <lineage>
        <taxon>Bacteria</taxon>
        <taxon>Pseudomonadati</taxon>
        <taxon>Pseudomonadota</taxon>
        <taxon>Gammaproteobacteria</taxon>
        <taxon>Thiotrichales</taxon>
        <taxon>Francisellaceae</taxon>
        <taxon>Francisella</taxon>
    </lineage>
</organism>
<dbReference type="PANTHER" id="PTHR28259:SF1">
    <property type="entry name" value="FLUORIDE EXPORT PROTEIN 1-RELATED"/>
    <property type="match status" value="1"/>
</dbReference>
<dbReference type="Pfam" id="PF02537">
    <property type="entry name" value="CRCB"/>
    <property type="match status" value="1"/>
</dbReference>
<evidence type="ECO:0000256" key="3">
    <source>
        <dbReference type="ARBA" id="ARBA00022519"/>
    </source>
</evidence>
<evidence type="ECO:0000256" key="6">
    <source>
        <dbReference type="ARBA" id="ARBA00023053"/>
    </source>
</evidence>
<keyword evidence="9 12" id="KW-0407">Ion channel</keyword>
<dbReference type="Proteomes" id="UP000182521">
    <property type="component" value="Chromosome"/>
</dbReference>
<keyword evidence="8 12" id="KW-0472">Membrane</keyword>
<evidence type="ECO:0000256" key="1">
    <source>
        <dbReference type="ARBA" id="ARBA00004651"/>
    </source>
</evidence>
<keyword evidence="3" id="KW-0997">Cell inner membrane</keyword>
<dbReference type="AlphaFoldDB" id="A0A1J0KVF8"/>
<proteinExistence type="inferred from homology"/>
<reference evidence="14" key="1">
    <citation type="submission" date="2014-10" db="EMBL/GenBank/DDBJ databases">
        <authorList>
            <person name="Kuske C.R."/>
            <person name="Challacombe J.F."/>
            <person name="Daligault H.E."/>
            <person name="Davenport K.W."/>
            <person name="Johnson S.L."/>
            <person name="Siddaramappa S."/>
            <person name="Petersen J.M."/>
        </authorList>
    </citation>
    <scope>NUCLEOTIDE SEQUENCE [LARGE SCALE GENOMIC DNA]</scope>
    <source>
        <strain evidence="14">CA97-1460</strain>
    </source>
</reference>
<dbReference type="InterPro" id="IPR003691">
    <property type="entry name" value="FluC"/>
</dbReference>
<dbReference type="HAMAP" id="MF_00454">
    <property type="entry name" value="FluC"/>
    <property type="match status" value="1"/>
</dbReference>
<keyword evidence="2 12" id="KW-1003">Cell membrane</keyword>
<dbReference type="GO" id="GO:0046872">
    <property type="term" value="F:metal ion binding"/>
    <property type="evidence" value="ECO:0007669"/>
    <property type="project" value="UniProtKB-KW"/>
</dbReference>
<dbReference type="KEGG" id="frc:KX01_532"/>
<dbReference type="NCBIfam" id="TIGR00494">
    <property type="entry name" value="crcB"/>
    <property type="match status" value="1"/>
</dbReference>
<sequence length="132" mass="14100">MGLLVLLVGIGGGIGAICRFLVTQLSSSISHQIPVGIFICNIVGSLIIGIIAAFLIKTQIFTEVMSANVRALCVTGFLGGFTTFSSFSLDTLNLLQRGEVWLAFGYILASVFISLFAVICGFYAISYIMSFK</sequence>
<gene>
    <name evidence="12" type="primary">fluC</name>
    <name evidence="12" type="synonym">crcB</name>
    <name evidence="13" type="ORF">KX01_532</name>
</gene>
<comment type="subcellular location">
    <subcellularLocation>
        <location evidence="1 12">Cell membrane</location>
        <topology evidence="1 12">Multi-pass membrane protein</topology>
    </subcellularLocation>
</comment>
<dbReference type="GO" id="GO:0062054">
    <property type="term" value="F:fluoride channel activity"/>
    <property type="evidence" value="ECO:0007669"/>
    <property type="project" value="UniProtKB-UniRule"/>
</dbReference>
<evidence type="ECO:0000256" key="10">
    <source>
        <dbReference type="ARBA" id="ARBA00035120"/>
    </source>
</evidence>
<feature type="binding site" evidence="12">
    <location>
        <position position="79"/>
    </location>
    <ligand>
        <name>Na(+)</name>
        <dbReference type="ChEBI" id="CHEBI:29101"/>
        <note>structural</note>
    </ligand>
</feature>
<dbReference type="GO" id="GO:0140114">
    <property type="term" value="P:cellular detoxification of fluoride"/>
    <property type="evidence" value="ECO:0007669"/>
    <property type="project" value="UniProtKB-UniRule"/>
</dbReference>
<keyword evidence="5 12" id="KW-1133">Transmembrane helix</keyword>
<keyword evidence="7 12" id="KW-0406">Ion transport</keyword>
<evidence type="ECO:0000256" key="12">
    <source>
        <dbReference type="HAMAP-Rule" id="MF_00454"/>
    </source>
</evidence>
<evidence type="ECO:0000256" key="11">
    <source>
        <dbReference type="ARBA" id="ARBA00035585"/>
    </source>
</evidence>
<dbReference type="EMBL" id="CP009654">
    <property type="protein sequence ID" value="APC97658.1"/>
    <property type="molecule type" value="Genomic_DNA"/>
</dbReference>
<keyword evidence="12" id="KW-0813">Transport</keyword>
<accession>A0A1J0KVF8</accession>
<dbReference type="OrthoDB" id="5604762at2"/>
<comment type="catalytic activity">
    <reaction evidence="11">
        <text>fluoride(in) = fluoride(out)</text>
        <dbReference type="Rhea" id="RHEA:76159"/>
        <dbReference type="ChEBI" id="CHEBI:17051"/>
    </reaction>
    <physiologicalReaction direction="left-to-right" evidence="11">
        <dbReference type="Rhea" id="RHEA:76160"/>
    </physiologicalReaction>
</comment>
<dbReference type="PANTHER" id="PTHR28259">
    <property type="entry name" value="FLUORIDE EXPORT PROTEIN 1-RELATED"/>
    <property type="match status" value="1"/>
</dbReference>
<feature type="transmembrane region" description="Helical" evidence="12">
    <location>
        <begin position="101"/>
        <end position="125"/>
    </location>
</feature>
<comment type="similarity">
    <text evidence="10 12">Belongs to the fluoride channel Fluc/FEX (TC 1.A.43) family.</text>
</comment>
<keyword evidence="6 12" id="KW-0915">Sodium</keyword>
<feature type="transmembrane region" description="Helical" evidence="12">
    <location>
        <begin position="68"/>
        <end position="89"/>
    </location>
</feature>
<feature type="binding site" evidence="12">
    <location>
        <position position="82"/>
    </location>
    <ligand>
        <name>Na(+)</name>
        <dbReference type="ChEBI" id="CHEBI:29101"/>
        <note>structural</note>
    </ligand>
</feature>
<evidence type="ECO:0000256" key="2">
    <source>
        <dbReference type="ARBA" id="ARBA00022475"/>
    </source>
</evidence>
<keyword evidence="4 12" id="KW-0812">Transmembrane</keyword>
<dbReference type="GO" id="GO:0005886">
    <property type="term" value="C:plasma membrane"/>
    <property type="evidence" value="ECO:0007669"/>
    <property type="project" value="UniProtKB-SubCell"/>
</dbReference>
<evidence type="ECO:0000313" key="14">
    <source>
        <dbReference type="Proteomes" id="UP000182521"/>
    </source>
</evidence>
<name>A0A1J0KVF8_9GAMM</name>
<comment type="activity regulation">
    <text evidence="12">Na(+) is not transported, but it plays an essential structural role and its presence is essential for fluoride channel function.</text>
</comment>
<evidence type="ECO:0000256" key="9">
    <source>
        <dbReference type="ARBA" id="ARBA00023303"/>
    </source>
</evidence>
<evidence type="ECO:0000256" key="5">
    <source>
        <dbReference type="ARBA" id="ARBA00022989"/>
    </source>
</evidence>
<dbReference type="RefSeq" id="WP_071663512.1">
    <property type="nucleotide sequence ID" value="NZ_CP009654.1"/>
</dbReference>
<evidence type="ECO:0000256" key="8">
    <source>
        <dbReference type="ARBA" id="ARBA00023136"/>
    </source>
</evidence>